<accession>A0AAV4UQR9</accession>
<reference evidence="1 2" key="1">
    <citation type="submission" date="2021-06" db="EMBL/GenBank/DDBJ databases">
        <title>Caerostris extrusa draft genome.</title>
        <authorList>
            <person name="Kono N."/>
            <person name="Arakawa K."/>
        </authorList>
    </citation>
    <scope>NUCLEOTIDE SEQUENCE [LARGE SCALE GENOMIC DNA]</scope>
</reference>
<evidence type="ECO:0000313" key="1">
    <source>
        <dbReference type="EMBL" id="GIY60074.1"/>
    </source>
</evidence>
<proteinExistence type="predicted"/>
<dbReference type="Proteomes" id="UP001054945">
    <property type="component" value="Unassembled WGS sequence"/>
</dbReference>
<dbReference type="EMBL" id="BPLR01013275">
    <property type="protein sequence ID" value="GIY60074.1"/>
    <property type="molecule type" value="Genomic_DNA"/>
</dbReference>
<comment type="caution">
    <text evidence="1">The sequence shown here is derived from an EMBL/GenBank/DDBJ whole genome shotgun (WGS) entry which is preliminary data.</text>
</comment>
<sequence>MENPTSEETNILRSRRSVSEIVSAPYLISGVDRFGRSVKALCKLFQTQDALMKFCYGDKNLCISPCLQMSCPLDNSGSEHLCT</sequence>
<name>A0AAV4UQR9_CAEEX</name>
<gene>
    <name evidence="1" type="ORF">CEXT_79501</name>
</gene>
<dbReference type="AlphaFoldDB" id="A0AAV4UQR9"/>
<evidence type="ECO:0000313" key="2">
    <source>
        <dbReference type="Proteomes" id="UP001054945"/>
    </source>
</evidence>
<protein>
    <submittedName>
        <fullName evidence="1">Uncharacterized protein</fullName>
    </submittedName>
</protein>
<keyword evidence="2" id="KW-1185">Reference proteome</keyword>
<organism evidence="1 2">
    <name type="scientific">Caerostris extrusa</name>
    <name type="common">Bark spider</name>
    <name type="synonym">Caerostris bankana</name>
    <dbReference type="NCBI Taxonomy" id="172846"/>
    <lineage>
        <taxon>Eukaryota</taxon>
        <taxon>Metazoa</taxon>
        <taxon>Ecdysozoa</taxon>
        <taxon>Arthropoda</taxon>
        <taxon>Chelicerata</taxon>
        <taxon>Arachnida</taxon>
        <taxon>Araneae</taxon>
        <taxon>Araneomorphae</taxon>
        <taxon>Entelegynae</taxon>
        <taxon>Araneoidea</taxon>
        <taxon>Araneidae</taxon>
        <taxon>Caerostris</taxon>
    </lineage>
</organism>